<evidence type="ECO:0000313" key="2">
    <source>
        <dbReference type="Proteomes" id="UP000054279"/>
    </source>
</evidence>
<evidence type="ECO:0000313" key="1">
    <source>
        <dbReference type="EMBL" id="KIJ28068.1"/>
    </source>
</evidence>
<dbReference type="AlphaFoldDB" id="A0A0C9TFF2"/>
<organism evidence="1 2">
    <name type="scientific">Sphaerobolus stellatus (strain SS14)</name>
    <dbReference type="NCBI Taxonomy" id="990650"/>
    <lineage>
        <taxon>Eukaryota</taxon>
        <taxon>Fungi</taxon>
        <taxon>Dikarya</taxon>
        <taxon>Basidiomycota</taxon>
        <taxon>Agaricomycotina</taxon>
        <taxon>Agaricomycetes</taxon>
        <taxon>Phallomycetidae</taxon>
        <taxon>Geastrales</taxon>
        <taxon>Sphaerobolaceae</taxon>
        <taxon>Sphaerobolus</taxon>
    </lineage>
</organism>
<gene>
    <name evidence="1" type="ORF">M422DRAFT_270704</name>
</gene>
<accession>A0A0C9TFF2</accession>
<dbReference type="HOGENOM" id="CLU_1644781_0_0_1"/>
<sequence>MDYATTLKRMNDHISVLQKWKVQGSVSVGEEERGRILGILDEALELSQRNTAFGVVKSVQDLLEHIRFDPDSQGGNMLLIQVKVYMLPIIFRRIGQDDPIAADLAFFLGERLQQASYDSSSSSSSKTSLANVKVDTASIALMEILPVLVYTKLPELLKWSI</sequence>
<protein>
    <submittedName>
        <fullName evidence="1">Uncharacterized protein</fullName>
    </submittedName>
</protein>
<dbReference type="EMBL" id="KN837316">
    <property type="protein sequence ID" value="KIJ28068.1"/>
    <property type="molecule type" value="Genomic_DNA"/>
</dbReference>
<proteinExistence type="predicted"/>
<reference evidence="1 2" key="1">
    <citation type="submission" date="2014-06" db="EMBL/GenBank/DDBJ databases">
        <title>Evolutionary Origins and Diversification of the Mycorrhizal Mutualists.</title>
        <authorList>
            <consortium name="DOE Joint Genome Institute"/>
            <consortium name="Mycorrhizal Genomics Consortium"/>
            <person name="Kohler A."/>
            <person name="Kuo A."/>
            <person name="Nagy L.G."/>
            <person name="Floudas D."/>
            <person name="Copeland A."/>
            <person name="Barry K.W."/>
            <person name="Cichocki N."/>
            <person name="Veneault-Fourrey C."/>
            <person name="LaButti K."/>
            <person name="Lindquist E.A."/>
            <person name="Lipzen A."/>
            <person name="Lundell T."/>
            <person name="Morin E."/>
            <person name="Murat C."/>
            <person name="Riley R."/>
            <person name="Ohm R."/>
            <person name="Sun H."/>
            <person name="Tunlid A."/>
            <person name="Henrissat B."/>
            <person name="Grigoriev I.V."/>
            <person name="Hibbett D.S."/>
            <person name="Martin F."/>
        </authorList>
    </citation>
    <scope>NUCLEOTIDE SEQUENCE [LARGE SCALE GENOMIC DNA]</scope>
    <source>
        <strain evidence="1 2">SS14</strain>
    </source>
</reference>
<name>A0A0C9TFF2_SPHS4</name>
<keyword evidence="2" id="KW-1185">Reference proteome</keyword>
<dbReference type="Proteomes" id="UP000054279">
    <property type="component" value="Unassembled WGS sequence"/>
</dbReference>